<dbReference type="InterPro" id="IPR011042">
    <property type="entry name" value="6-blade_b-propeller_TolB-like"/>
</dbReference>
<dbReference type="RefSeq" id="XP_002682738.1">
    <property type="nucleotide sequence ID" value="XM_002682692.1"/>
</dbReference>
<protein>
    <recommendedName>
        <fullName evidence="2">BPP domain-containing protein</fullName>
    </recommendedName>
</protein>
<evidence type="ECO:0000256" key="1">
    <source>
        <dbReference type="SAM" id="MobiDB-lite"/>
    </source>
</evidence>
<evidence type="ECO:0000313" key="3">
    <source>
        <dbReference type="EMBL" id="EFC49994.1"/>
    </source>
</evidence>
<feature type="compositionally biased region" description="Low complexity" evidence="1">
    <location>
        <begin position="30"/>
        <end position="43"/>
    </location>
</feature>
<dbReference type="Gene3D" id="2.120.10.30">
    <property type="entry name" value="TolB, C-terminal domain"/>
    <property type="match status" value="1"/>
</dbReference>
<feature type="domain" description="BPP" evidence="2">
    <location>
        <begin position="81"/>
        <end position="454"/>
    </location>
</feature>
<dbReference type="Proteomes" id="UP000006671">
    <property type="component" value="Unassembled WGS sequence"/>
</dbReference>
<dbReference type="GeneID" id="8859571"/>
<accession>D2UZU3</accession>
<dbReference type="OrthoDB" id="10254651at2759"/>
<gene>
    <name evidence="3" type="ORF">NAEGRDRAFT_77971</name>
</gene>
<dbReference type="PROSITE" id="PS51662">
    <property type="entry name" value="BP_PHYTASE"/>
    <property type="match status" value="1"/>
</dbReference>
<dbReference type="KEGG" id="ngr:NAEGRDRAFT_77971"/>
<feature type="compositionally biased region" description="Basic and acidic residues" evidence="1">
    <location>
        <begin position="1"/>
        <end position="10"/>
    </location>
</feature>
<keyword evidence="4" id="KW-1185">Reference proteome</keyword>
<dbReference type="EMBL" id="GG738846">
    <property type="protein sequence ID" value="EFC49994.1"/>
    <property type="molecule type" value="Genomic_DNA"/>
</dbReference>
<evidence type="ECO:0000259" key="2">
    <source>
        <dbReference type="PROSITE" id="PS51662"/>
    </source>
</evidence>
<dbReference type="InParanoid" id="D2UZU3"/>
<organism evidence="4">
    <name type="scientific">Naegleria gruberi</name>
    <name type="common">Amoeba</name>
    <dbReference type="NCBI Taxonomy" id="5762"/>
    <lineage>
        <taxon>Eukaryota</taxon>
        <taxon>Discoba</taxon>
        <taxon>Heterolobosea</taxon>
        <taxon>Tetramitia</taxon>
        <taxon>Eutetramitia</taxon>
        <taxon>Vahlkampfiidae</taxon>
        <taxon>Naegleria</taxon>
    </lineage>
</organism>
<reference evidence="3 4" key="1">
    <citation type="journal article" date="2010" name="Cell">
        <title>The genome of Naegleria gruberi illuminates early eukaryotic versatility.</title>
        <authorList>
            <person name="Fritz-Laylin L.K."/>
            <person name="Prochnik S.E."/>
            <person name="Ginger M.L."/>
            <person name="Dacks J.B."/>
            <person name="Carpenter M.L."/>
            <person name="Field M.C."/>
            <person name="Kuo A."/>
            <person name="Paredez A."/>
            <person name="Chapman J."/>
            <person name="Pham J."/>
            <person name="Shu S."/>
            <person name="Neupane R."/>
            <person name="Cipriano M."/>
            <person name="Mancuso J."/>
            <person name="Tu H."/>
            <person name="Salamov A."/>
            <person name="Lindquist E."/>
            <person name="Shapiro H."/>
            <person name="Lucas S."/>
            <person name="Grigoriev I.V."/>
            <person name="Cande W.Z."/>
            <person name="Fulton C."/>
            <person name="Rokhsar D.S."/>
            <person name="Dawson S.C."/>
        </authorList>
    </citation>
    <scope>NUCLEOTIDE SEQUENCE [LARGE SCALE GENOMIC DNA]</scope>
    <source>
        <strain evidence="3 4">NEG-M</strain>
    </source>
</reference>
<feature type="region of interest" description="Disordered" evidence="1">
    <location>
        <begin position="1"/>
        <end position="44"/>
    </location>
</feature>
<dbReference type="AlphaFoldDB" id="D2UZU3"/>
<evidence type="ECO:0000313" key="4">
    <source>
        <dbReference type="Proteomes" id="UP000006671"/>
    </source>
</evidence>
<dbReference type="GO" id="GO:0016158">
    <property type="term" value="F:inositol hexakisphosphate 3-phosphatase activity"/>
    <property type="evidence" value="ECO:0007669"/>
    <property type="project" value="InterPro"/>
</dbReference>
<dbReference type="VEuPathDB" id="AmoebaDB:NAEGRDRAFT_77971"/>
<dbReference type="SUPFAM" id="SSF75011">
    <property type="entry name" value="3-carboxy-cis,cis-mucoante lactonizing enzyme"/>
    <property type="match status" value="1"/>
</dbReference>
<feature type="compositionally biased region" description="Polar residues" evidence="1">
    <location>
        <begin position="11"/>
        <end position="22"/>
    </location>
</feature>
<dbReference type="InterPro" id="IPR003431">
    <property type="entry name" value="B-propeller_Phytase"/>
</dbReference>
<sequence>MSTEKEESTRENTTTVVPSTNDDNQKKNITSSSGSSSTNASTSLPEESDFISKALSLLIMLGVVGVALYLRSVNQSEKVSRLDTFQKVEIIPELFITSEDGSRRKDNIDSLVVYKHEWLITTAKASNALFIFEAKTGKYLFTKSLKTGDYEANRPNGITLFTILDKEYLFVTERDGRRVCIVDIGDDFKIVYSFGEEVLKRPYALDLMKTNSNQDEETYHVFVTDNYMLKDSKGKLKVVPPSDKLDKRIQLFEIIANKKDYTFQSKYVKKIGSILEEATSGVLNIVETVVIDEAYDRLLIADEHILNIKIYNFSSHEFSGNTIGLAAGQTTSTNNVKCPKDFSFAGEPEGFVIYSCQTTNKARSVETGFYIFTDQLDDRTKFHIVRRDNLCYVGSFMGNVVSKTDGVTIDETLGIFYAVHNDSVIGTFKIKDILNRVVKKNLSASELAQICPPL</sequence>
<dbReference type="OMA" id="QPYGLWV"/>
<name>D2UZU3_NAEGR</name>
<proteinExistence type="predicted"/>